<feature type="region of interest" description="Disordered" evidence="1">
    <location>
        <begin position="181"/>
        <end position="207"/>
    </location>
</feature>
<name>A0A0G4ED19_VITBC</name>
<protein>
    <recommendedName>
        <fullName evidence="5">YHS domain-containing protein</fullName>
    </recommendedName>
</protein>
<dbReference type="Proteomes" id="UP000041254">
    <property type="component" value="Unassembled WGS sequence"/>
</dbReference>
<dbReference type="AlphaFoldDB" id="A0A0G4ED19"/>
<feature type="transmembrane region" description="Helical" evidence="2">
    <location>
        <begin position="391"/>
        <end position="416"/>
    </location>
</feature>
<evidence type="ECO:0000313" key="4">
    <source>
        <dbReference type="Proteomes" id="UP000041254"/>
    </source>
</evidence>
<proteinExistence type="predicted"/>
<evidence type="ECO:0000256" key="1">
    <source>
        <dbReference type="SAM" id="MobiDB-lite"/>
    </source>
</evidence>
<evidence type="ECO:0000313" key="3">
    <source>
        <dbReference type="EMBL" id="CEL93455.1"/>
    </source>
</evidence>
<keyword evidence="2" id="KW-1133">Transmembrane helix</keyword>
<dbReference type="VEuPathDB" id="CryptoDB:Vbra_4790"/>
<dbReference type="EMBL" id="CDMY01000170">
    <property type="protein sequence ID" value="CEL93455.1"/>
    <property type="molecule type" value="Genomic_DNA"/>
</dbReference>
<dbReference type="InParanoid" id="A0A0G4ED19"/>
<dbReference type="OrthoDB" id="161814at2759"/>
<keyword evidence="4" id="KW-1185">Reference proteome</keyword>
<gene>
    <name evidence="3" type="ORF">Vbra_4790</name>
</gene>
<feature type="compositionally biased region" description="Polar residues" evidence="1">
    <location>
        <begin position="196"/>
        <end position="207"/>
    </location>
</feature>
<feature type="region of interest" description="Disordered" evidence="1">
    <location>
        <begin position="28"/>
        <end position="59"/>
    </location>
</feature>
<reference evidence="3 4" key="1">
    <citation type="submission" date="2014-11" db="EMBL/GenBank/DDBJ databases">
        <authorList>
            <person name="Zhu J."/>
            <person name="Qi W."/>
            <person name="Song R."/>
        </authorList>
    </citation>
    <scope>NUCLEOTIDE SEQUENCE [LARGE SCALE GENOMIC DNA]</scope>
</reference>
<organism evidence="3 4">
    <name type="scientific">Vitrella brassicaformis (strain CCMP3155)</name>
    <dbReference type="NCBI Taxonomy" id="1169540"/>
    <lineage>
        <taxon>Eukaryota</taxon>
        <taxon>Sar</taxon>
        <taxon>Alveolata</taxon>
        <taxon>Colpodellida</taxon>
        <taxon>Vitrellaceae</taxon>
        <taxon>Vitrella</taxon>
    </lineage>
</organism>
<evidence type="ECO:0000256" key="2">
    <source>
        <dbReference type="SAM" id="Phobius"/>
    </source>
</evidence>
<keyword evidence="2" id="KW-0472">Membrane</keyword>
<sequence>MSHLCGLCVATESTSEVMHEPLQLPVHREASGNGHTSDGYSSSPNGSSWPAHRGEAGSSVVMQETVRPAAGPVCGVCCTVDNEGASRELGARDAEQRLGLAESLRLILESPELKPSPRAHLPVFFEESIAGSQTGARSLPTHVSHSHPSRGLPPAALDLQQQVQQVSTDEPEAEVSYAARMQGGTNNGQGHDGKDTTGSYKHNGSTANGKCDDPSALLHQYTLNHGGFGGLGQQMLEIENLKKQVKTLQFNAGTNPNPPPIPQQLYHVQQQQHHTHDVYCPCTNPVCRCCNRRVVPCTCAGYHTHQSAGGVNNTSCSGGVNAQQHTVVTTGPAVVSCENCNGITVKSLPSPHEHIVVPLTSPASDREASSNSSLQCKPSCGPTCKKSKMNLIIAVTAAAVLIAAAIVLGVVLPYSFTGSTGPIVPVDVDGAVIGESVTFYAPGGYLLSGADPVAYFKLEKDAKPVTGKKGDETLESDYKGLFKVAFENKENKQMFDANPEAYLPKYGAWCAFAMAFGEYVLTDPAKWEIHEGKLYLTVAAKELEEWRADRSGFIKNANTFWQKQGWTNGH</sequence>
<feature type="compositionally biased region" description="Low complexity" evidence="1">
    <location>
        <begin position="37"/>
        <end position="48"/>
    </location>
</feature>
<accession>A0A0G4ED19</accession>
<evidence type="ECO:0008006" key="5">
    <source>
        <dbReference type="Google" id="ProtNLM"/>
    </source>
</evidence>
<keyword evidence="2" id="KW-0812">Transmembrane</keyword>
<dbReference type="NCBIfam" id="NF041384">
    <property type="entry name" value="YHS_seleno_dom"/>
    <property type="match status" value="1"/>
</dbReference>